<sequence>MATDLANSPVLNDFSSFFKVWPLFRARTKEALLDKLRPHLVDCVHLIRRLEPQLFHTITTEQQANATPSSHPSPLSSTVSRTSTYTEAPPTISQPPSPTIELRPRTSSAAQSLSVAQKPRPPTTSKYLPGLPEDIRKTICRTTAKEFFRTARDPKDCTDYFLALVQVEKNTWLNAIQQRFLSLGIFHLRERILHQGTRGYNGSEDRWHCTEKAAKDAIVHAAAVNNPDITEEKIRKVISRNISRGKRYMGIAQEFSISAVVSLCPNYTDFYEARLPTEQNKNRRVFISELRAGGAKTTAEFDELAGSSNLLETAARRYLQWIYADCEDWFSRHSEIWLPNENVTLQNNTLRVPQPPNTTETSAPFLNMLAETALSSTNPPRTMARESLQLNGSVATNSAILEAPRDELVRDHAVQHEDLIRQANYSISSTAAQSQADQNPDSSFDLQSLFGEAEPAVQSAAVSSESEMHHFSEMVEEAEPIVNSRRVRSTPNHTSCGQKRLGDSEVCLSSKRQKNDERTGDHAGTFNVQASWFTGLLDGSIPNSASEESLGDIVFNVQPGWFAGFSDGTFPDREAGDGFRDTVGNNINVQPGWFAGFPGTSNGMDAGDSFDNTSVNVHPGWFAGFPGSLFDSVQSAAISSEMETGDGVDPTSIASIGHLSSNTGLDVRPDFNPIIDVGGSPIQADASSAAASVLCFSSVASSSGPQDILHHTQNNGSRQMCSFG</sequence>
<keyword evidence="3" id="KW-1185">Reference proteome</keyword>
<evidence type="ECO:0000256" key="1">
    <source>
        <dbReference type="SAM" id="MobiDB-lite"/>
    </source>
</evidence>
<dbReference type="Proteomes" id="UP000002762">
    <property type="component" value="Unassembled WGS sequence"/>
</dbReference>
<dbReference type="EMBL" id="JH725222">
    <property type="protein sequence ID" value="EJP61160.1"/>
    <property type="molecule type" value="Genomic_DNA"/>
</dbReference>
<feature type="compositionally biased region" description="Low complexity" evidence="1">
    <location>
        <begin position="68"/>
        <end position="80"/>
    </location>
</feature>
<reference evidence="2 3" key="1">
    <citation type="journal article" date="2012" name="Sci. Rep.">
        <title>Genomic perspectives on the evolution of fungal entomopathogenicity in Beauveria bassiana.</title>
        <authorList>
            <person name="Xiao G."/>
            <person name="Ying S.H."/>
            <person name="Zheng P."/>
            <person name="Wang Z.L."/>
            <person name="Zhang S."/>
            <person name="Xie X.Q."/>
            <person name="Shang Y."/>
            <person name="St Leger R.J."/>
            <person name="Zhao G.P."/>
            <person name="Wang C."/>
            <person name="Feng M.G."/>
        </authorList>
    </citation>
    <scope>NUCLEOTIDE SEQUENCE [LARGE SCALE GENOMIC DNA]</scope>
    <source>
        <strain evidence="2 3">ARSEF 2860</strain>
    </source>
</reference>
<proteinExistence type="predicted"/>
<protein>
    <submittedName>
        <fullName evidence="2">Uncharacterized protein</fullName>
    </submittedName>
</protein>
<accession>J4VR85</accession>
<dbReference type="HOGENOM" id="CLU_382156_0_0_1"/>
<dbReference type="GeneID" id="19892918"/>
<dbReference type="InParanoid" id="J4VR85"/>
<organism evidence="2 3">
    <name type="scientific">Beauveria bassiana (strain ARSEF 2860)</name>
    <name type="common">White muscardine disease fungus</name>
    <name type="synonym">Tritirachium shiotae</name>
    <dbReference type="NCBI Taxonomy" id="655819"/>
    <lineage>
        <taxon>Eukaryota</taxon>
        <taxon>Fungi</taxon>
        <taxon>Dikarya</taxon>
        <taxon>Ascomycota</taxon>
        <taxon>Pezizomycotina</taxon>
        <taxon>Sordariomycetes</taxon>
        <taxon>Hypocreomycetidae</taxon>
        <taxon>Hypocreales</taxon>
        <taxon>Cordycipitaceae</taxon>
        <taxon>Beauveria</taxon>
    </lineage>
</organism>
<evidence type="ECO:0000313" key="2">
    <source>
        <dbReference type="EMBL" id="EJP61160.1"/>
    </source>
</evidence>
<feature type="compositionally biased region" description="Polar residues" evidence="1">
    <location>
        <begin position="105"/>
        <end position="115"/>
    </location>
</feature>
<feature type="region of interest" description="Disordered" evidence="1">
    <location>
        <begin position="61"/>
        <end position="130"/>
    </location>
</feature>
<evidence type="ECO:0000313" key="3">
    <source>
        <dbReference type="Proteomes" id="UP000002762"/>
    </source>
</evidence>
<dbReference type="RefSeq" id="XP_008603225.1">
    <property type="nucleotide sequence ID" value="XM_008605003.1"/>
</dbReference>
<gene>
    <name evidence="2" type="ORF">BBA_09906</name>
</gene>
<dbReference type="AlphaFoldDB" id="J4VR85"/>
<name>J4VR85_BEAB2</name>